<reference evidence="2" key="1">
    <citation type="journal article" date="2023" name="Nat. Commun.">
        <title>Diploid and tetraploid genomes of Acorus and the evolution of monocots.</title>
        <authorList>
            <person name="Ma L."/>
            <person name="Liu K.W."/>
            <person name="Li Z."/>
            <person name="Hsiao Y.Y."/>
            <person name="Qi Y."/>
            <person name="Fu T."/>
            <person name="Tang G.D."/>
            <person name="Zhang D."/>
            <person name="Sun W.H."/>
            <person name="Liu D.K."/>
            <person name="Li Y."/>
            <person name="Chen G.Z."/>
            <person name="Liu X.D."/>
            <person name="Liao X.Y."/>
            <person name="Jiang Y.T."/>
            <person name="Yu X."/>
            <person name="Hao Y."/>
            <person name="Huang J."/>
            <person name="Zhao X.W."/>
            <person name="Ke S."/>
            <person name="Chen Y.Y."/>
            <person name="Wu W.L."/>
            <person name="Hsu J.L."/>
            <person name="Lin Y.F."/>
            <person name="Huang M.D."/>
            <person name="Li C.Y."/>
            <person name="Huang L."/>
            <person name="Wang Z.W."/>
            <person name="Zhao X."/>
            <person name="Zhong W.Y."/>
            <person name="Peng D.H."/>
            <person name="Ahmad S."/>
            <person name="Lan S."/>
            <person name="Zhang J.S."/>
            <person name="Tsai W.C."/>
            <person name="Van de Peer Y."/>
            <person name="Liu Z.J."/>
        </authorList>
    </citation>
    <scope>NUCLEOTIDE SEQUENCE</scope>
    <source>
        <strain evidence="2">CP</strain>
    </source>
</reference>
<evidence type="ECO:0000256" key="1">
    <source>
        <dbReference type="SAM" id="Phobius"/>
    </source>
</evidence>
<feature type="transmembrane region" description="Helical" evidence="1">
    <location>
        <begin position="183"/>
        <end position="204"/>
    </location>
</feature>
<keyword evidence="1" id="KW-0812">Transmembrane</keyword>
<keyword evidence="1" id="KW-0472">Membrane</keyword>
<protein>
    <submittedName>
        <fullName evidence="2">UPF0481 protein</fullName>
    </submittedName>
</protein>
<proteinExistence type="predicted"/>
<dbReference type="PANTHER" id="PTHR31170:SF25">
    <property type="entry name" value="BNAA09G04570D PROTEIN"/>
    <property type="match status" value="1"/>
</dbReference>
<reference evidence="2" key="2">
    <citation type="submission" date="2023-06" db="EMBL/GenBank/DDBJ databases">
        <authorList>
            <person name="Ma L."/>
            <person name="Liu K.-W."/>
            <person name="Li Z."/>
            <person name="Hsiao Y.-Y."/>
            <person name="Qi Y."/>
            <person name="Fu T."/>
            <person name="Tang G."/>
            <person name="Zhang D."/>
            <person name="Sun W.-H."/>
            <person name="Liu D.-K."/>
            <person name="Li Y."/>
            <person name="Chen G.-Z."/>
            <person name="Liu X.-D."/>
            <person name="Liao X.-Y."/>
            <person name="Jiang Y.-T."/>
            <person name="Yu X."/>
            <person name="Hao Y."/>
            <person name="Huang J."/>
            <person name="Zhao X.-W."/>
            <person name="Ke S."/>
            <person name="Chen Y.-Y."/>
            <person name="Wu W.-L."/>
            <person name="Hsu J.-L."/>
            <person name="Lin Y.-F."/>
            <person name="Huang M.-D."/>
            <person name="Li C.-Y."/>
            <person name="Huang L."/>
            <person name="Wang Z.-W."/>
            <person name="Zhao X."/>
            <person name="Zhong W.-Y."/>
            <person name="Peng D.-H."/>
            <person name="Ahmad S."/>
            <person name="Lan S."/>
            <person name="Zhang J.-S."/>
            <person name="Tsai W.-C."/>
            <person name="Van De Peer Y."/>
            <person name="Liu Z.-J."/>
        </authorList>
    </citation>
    <scope>NUCLEOTIDE SEQUENCE</scope>
    <source>
        <strain evidence="2">CP</strain>
        <tissue evidence="2">Leaves</tissue>
    </source>
</reference>
<gene>
    <name evidence="2" type="ORF">QJS10_CPA05g00251</name>
</gene>
<dbReference type="EMBL" id="JAUJYO010000005">
    <property type="protein sequence ID" value="KAK1315795.1"/>
    <property type="molecule type" value="Genomic_DNA"/>
</dbReference>
<keyword evidence="3" id="KW-1185">Reference proteome</keyword>
<accession>A0AAV9ESK5</accession>
<dbReference type="PANTHER" id="PTHR31170">
    <property type="entry name" value="BNAC04G53230D PROTEIN"/>
    <property type="match status" value="1"/>
</dbReference>
<dbReference type="Proteomes" id="UP001180020">
    <property type="component" value="Unassembled WGS sequence"/>
</dbReference>
<evidence type="ECO:0000313" key="3">
    <source>
        <dbReference type="Proteomes" id="UP001180020"/>
    </source>
</evidence>
<keyword evidence="1" id="KW-1133">Transmembrane helix</keyword>
<evidence type="ECO:0000313" key="2">
    <source>
        <dbReference type="EMBL" id="KAK1315795.1"/>
    </source>
</evidence>
<dbReference type="InterPro" id="IPR004158">
    <property type="entry name" value="DUF247_pln"/>
</dbReference>
<name>A0AAV9ESK5_ACOCL</name>
<sequence>MESATPFAWMPSFVVTEGQQREGIEWLSGWMPNATEMQEAGVRFVRKEHVDNMYLSFKNGVMEIPTLYINDNVVPRLRNLIAFEQCYPTDLYFSYYSLLMDNLIYTTKDVKVLRDAGILVIDRVSDEEVVHIFNNRMSKDVYAVPQQKELDQVYHDVNKYCGSRWHKWRAVLARDYFDSPWKIISIVAAVILLALTVLQTYYTIAGYYYK</sequence>
<dbReference type="Pfam" id="PF03140">
    <property type="entry name" value="DUF247"/>
    <property type="match status" value="1"/>
</dbReference>
<comment type="caution">
    <text evidence="2">The sequence shown here is derived from an EMBL/GenBank/DDBJ whole genome shotgun (WGS) entry which is preliminary data.</text>
</comment>
<dbReference type="AlphaFoldDB" id="A0AAV9ESK5"/>
<organism evidence="2 3">
    <name type="scientific">Acorus calamus</name>
    <name type="common">Sweet flag</name>
    <dbReference type="NCBI Taxonomy" id="4465"/>
    <lineage>
        <taxon>Eukaryota</taxon>
        <taxon>Viridiplantae</taxon>
        <taxon>Streptophyta</taxon>
        <taxon>Embryophyta</taxon>
        <taxon>Tracheophyta</taxon>
        <taxon>Spermatophyta</taxon>
        <taxon>Magnoliopsida</taxon>
        <taxon>Liliopsida</taxon>
        <taxon>Acoraceae</taxon>
        <taxon>Acorus</taxon>
    </lineage>
</organism>